<dbReference type="GO" id="GO:0004190">
    <property type="term" value="F:aspartic-type endopeptidase activity"/>
    <property type="evidence" value="ECO:0007669"/>
    <property type="project" value="UniProtKB-EC"/>
</dbReference>
<dbReference type="InterPro" id="IPR050882">
    <property type="entry name" value="Prepilin_peptidase/N-MTase"/>
</dbReference>
<dbReference type="EC" id="3.4.23.43" evidence="4"/>
<dbReference type="RefSeq" id="WP_183787398.1">
    <property type="nucleotide sequence ID" value="NZ_JACIBS010000013.1"/>
</dbReference>
<comment type="caution">
    <text evidence="4">The sequence shown here is derived from an EMBL/GenBank/DDBJ whole genome shotgun (WGS) entry which is preliminary data.</text>
</comment>
<comment type="similarity">
    <text evidence="1">Belongs to the peptidase A24 family.</text>
</comment>
<protein>
    <submittedName>
        <fullName evidence="4">Leader peptidase (Prepilin peptidase)/N-methyltransferase</fullName>
        <ecNumber evidence="4">2.1.1.-</ecNumber>
        <ecNumber evidence="4">3.4.23.43</ecNumber>
    </submittedName>
</protein>
<keyword evidence="5" id="KW-1185">Reference proteome</keyword>
<reference evidence="4 5" key="1">
    <citation type="submission" date="2020-08" db="EMBL/GenBank/DDBJ databases">
        <title>Sequencing the genomes of 1000 actinobacteria strains.</title>
        <authorList>
            <person name="Klenk H.-P."/>
        </authorList>
    </citation>
    <scope>NUCLEOTIDE SEQUENCE [LARGE SCALE GENOMIC DNA]</scope>
    <source>
        <strain evidence="4 5">DSM 45267</strain>
    </source>
</reference>
<dbReference type="GO" id="GO:0005886">
    <property type="term" value="C:plasma membrane"/>
    <property type="evidence" value="ECO:0007669"/>
    <property type="project" value="TreeGrafter"/>
</dbReference>
<sequence>MVASGWWVVAAAAAGLGVGAAASTATRSFVSLKRRWARSGWFGAALTGVVFAVLAWRLAGRGELVAFGLAAGVAIPLGIIDWCEHRLPRVLAWPQLGATALALASVALVRNTPEPGLRALAAAAAAMVFFLLLALASGGGVGAGDLPAAGLVGLVTGWIDWPHVAGALIAASVLALVVAVPARQHRTHPGPATVPFGPFLFCGALLMVLVGA</sequence>
<gene>
    <name evidence="4" type="ORF">FB384_005184</name>
</gene>
<feature type="transmembrane region" description="Helical" evidence="2">
    <location>
        <begin position="121"/>
        <end position="141"/>
    </location>
</feature>
<keyword evidence="2" id="KW-0472">Membrane</keyword>
<organism evidence="4 5">
    <name type="scientific">Prauserella sediminis</name>
    <dbReference type="NCBI Taxonomy" id="577680"/>
    <lineage>
        <taxon>Bacteria</taxon>
        <taxon>Bacillati</taxon>
        <taxon>Actinomycetota</taxon>
        <taxon>Actinomycetes</taxon>
        <taxon>Pseudonocardiales</taxon>
        <taxon>Pseudonocardiaceae</taxon>
        <taxon>Prauserella</taxon>
        <taxon>Prauserella salsuginis group</taxon>
    </lineage>
</organism>
<dbReference type="AlphaFoldDB" id="A0A839Y0M1"/>
<accession>A0A839Y0M1</accession>
<dbReference type="InterPro" id="IPR000045">
    <property type="entry name" value="Prepilin_IV_endopep_pep"/>
</dbReference>
<evidence type="ECO:0000313" key="5">
    <source>
        <dbReference type="Proteomes" id="UP000564573"/>
    </source>
</evidence>
<evidence type="ECO:0000259" key="3">
    <source>
        <dbReference type="Pfam" id="PF01478"/>
    </source>
</evidence>
<feature type="domain" description="Prepilin type IV endopeptidase peptidase" evidence="3">
    <location>
        <begin position="72"/>
        <end position="180"/>
    </location>
</feature>
<keyword evidence="2" id="KW-0812">Transmembrane</keyword>
<dbReference type="PANTHER" id="PTHR30487">
    <property type="entry name" value="TYPE 4 PREPILIN-LIKE PROTEINS LEADER PEPTIDE-PROCESSING ENZYME"/>
    <property type="match status" value="1"/>
</dbReference>
<evidence type="ECO:0000313" key="4">
    <source>
        <dbReference type="EMBL" id="MBB3666223.1"/>
    </source>
</evidence>
<dbReference type="EMBL" id="JACIBS010000013">
    <property type="protein sequence ID" value="MBB3666223.1"/>
    <property type="molecule type" value="Genomic_DNA"/>
</dbReference>
<keyword evidence="4" id="KW-0808">Transferase</keyword>
<keyword evidence="4" id="KW-0489">Methyltransferase</keyword>
<dbReference type="GO" id="GO:0006465">
    <property type="term" value="P:signal peptide processing"/>
    <property type="evidence" value="ECO:0007669"/>
    <property type="project" value="TreeGrafter"/>
</dbReference>
<feature type="transmembrane region" description="Helical" evidence="2">
    <location>
        <begin position="192"/>
        <end position="211"/>
    </location>
</feature>
<feature type="transmembrane region" description="Helical" evidence="2">
    <location>
        <begin position="63"/>
        <end position="80"/>
    </location>
</feature>
<dbReference type="Pfam" id="PF01478">
    <property type="entry name" value="Peptidase_A24"/>
    <property type="match status" value="1"/>
</dbReference>
<dbReference type="PANTHER" id="PTHR30487:SF0">
    <property type="entry name" value="PREPILIN LEADER PEPTIDASE_N-METHYLTRANSFERASE-RELATED"/>
    <property type="match status" value="1"/>
</dbReference>
<keyword evidence="4" id="KW-0378">Hydrolase</keyword>
<dbReference type="GO" id="GO:0008168">
    <property type="term" value="F:methyltransferase activity"/>
    <property type="evidence" value="ECO:0007669"/>
    <property type="project" value="UniProtKB-KW"/>
</dbReference>
<dbReference type="GO" id="GO:0032259">
    <property type="term" value="P:methylation"/>
    <property type="evidence" value="ECO:0007669"/>
    <property type="project" value="UniProtKB-KW"/>
</dbReference>
<evidence type="ECO:0000256" key="2">
    <source>
        <dbReference type="SAM" id="Phobius"/>
    </source>
</evidence>
<name>A0A839Y0M1_9PSEU</name>
<dbReference type="EC" id="2.1.1.-" evidence="4"/>
<proteinExistence type="inferred from homology"/>
<feature type="transmembrane region" description="Helical" evidence="2">
    <location>
        <begin position="37"/>
        <end position="56"/>
    </location>
</feature>
<evidence type="ECO:0000256" key="1">
    <source>
        <dbReference type="ARBA" id="ARBA00005801"/>
    </source>
</evidence>
<dbReference type="Proteomes" id="UP000564573">
    <property type="component" value="Unassembled WGS sequence"/>
</dbReference>
<feature type="transmembrane region" description="Helical" evidence="2">
    <location>
        <begin position="92"/>
        <end position="109"/>
    </location>
</feature>
<keyword evidence="2" id="KW-1133">Transmembrane helix</keyword>
<feature type="transmembrane region" description="Helical" evidence="2">
    <location>
        <begin position="161"/>
        <end position="180"/>
    </location>
</feature>